<feature type="compositionally biased region" description="Polar residues" evidence="1">
    <location>
        <begin position="34"/>
        <end position="43"/>
    </location>
</feature>
<evidence type="ECO:0008006" key="4">
    <source>
        <dbReference type="Google" id="ProtNLM"/>
    </source>
</evidence>
<evidence type="ECO:0000313" key="2">
    <source>
        <dbReference type="EMBL" id="MDG4980364.1"/>
    </source>
</evidence>
<protein>
    <recommendedName>
        <fullName evidence="4">ATP-binding protein</fullName>
    </recommendedName>
</protein>
<feature type="region of interest" description="Disordered" evidence="1">
    <location>
        <begin position="34"/>
        <end position="53"/>
    </location>
</feature>
<evidence type="ECO:0000313" key="3">
    <source>
        <dbReference type="Proteomes" id="UP001152656"/>
    </source>
</evidence>
<comment type="caution">
    <text evidence="2">The sequence shown here is derived from an EMBL/GenBank/DDBJ whole genome shotgun (WGS) entry which is preliminary data.</text>
</comment>
<dbReference type="RefSeq" id="WP_278215905.1">
    <property type="nucleotide sequence ID" value="NZ_JAOWLP010000001.1"/>
</dbReference>
<accession>A0A9X4NBK6</accession>
<organism evidence="2 3">
    <name type="scientific">Lactococcus lactis</name>
    <dbReference type="NCBI Taxonomy" id="1358"/>
    <lineage>
        <taxon>Bacteria</taxon>
        <taxon>Bacillati</taxon>
        <taxon>Bacillota</taxon>
        <taxon>Bacilli</taxon>
        <taxon>Lactobacillales</taxon>
        <taxon>Streptococcaceae</taxon>
        <taxon>Lactococcus</taxon>
    </lineage>
</organism>
<gene>
    <name evidence="2" type="ORF">OGZ39_01640</name>
</gene>
<proteinExistence type="predicted"/>
<sequence>MTNVDDDFQTMINSYEEEKAKAESKKVNDVLVGQTSQVKQSQPLEVEEEEDDKKERHFATELRDLILRQDIEFAIDEVKKPFAKLKIGGHYEVHAVTSQSFKDIVIELAENEFERVIAKYALESAIESISAKARRSKNFKSISIRAKYLPNDGKIYLDLCNEAWQVVEISRKGWQIIDNSPIWFKRTDDMDELPMPKFDSRNKLNVERLKKYINYSNDDNFDLYVSWLLSNLMTDTSVPILILQGTAGVGKSFTSELLRTVLDPVRTLKSISRVKPKIEDIVLDTSKNRILVYDNLSAGTITAEISDLFATIATNSATSKRALYTDDGQIIVKLGRSLLFNGIDDLVKRQDLLSRSLVIELDTLKERKPENELREGFERDHPYVLGELLNMASTALRNKGKSTFNKSRFTDWGRFVEDGASAIGWDSNRFSSLYLGNIEAAQETLIQSNYFILGLKEIMDNEHSGKISYYAVPLIEKISNFDFVPKVIAKGAIPHPQKIKERLKRDEALLKQIGITWSDSIYKGKTKYTFQKKK</sequence>
<evidence type="ECO:0000256" key="1">
    <source>
        <dbReference type="SAM" id="MobiDB-lite"/>
    </source>
</evidence>
<dbReference type="Proteomes" id="UP001152656">
    <property type="component" value="Unassembled WGS sequence"/>
</dbReference>
<dbReference type="AlphaFoldDB" id="A0A9X4NBK6"/>
<dbReference type="EMBL" id="JAOWLP010000001">
    <property type="protein sequence ID" value="MDG4980364.1"/>
    <property type="molecule type" value="Genomic_DNA"/>
</dbReference>
<reference evidence="2" key="2">
    <citation type="journal article" date="2023" name="Food Microbiol.">
        <title>Evaluation of the fermentation potential of lactic acid bacteria isolated from herbs, fruits and vegetables as starter cultures in nut-based milk alternatives.</title>
        <authorList>
            <person name="Huang W."/>
            <person name="Dong A."/>
            <person name="Pham H.T."/>
            <person name="Zhou C."/>
            <person name="Huo Z."/>
            <person name="Watjen A.P."/>
            <person name="Prakash S."/>
            <person name="Bang-Berthelsen C.H."/>
            <person name="Turner M.S."/>
        </authorList>
    </citation>
    <scope>NUCLEOTIDE SEQUENCE</scope>
    <source>
        <strain evidence="2">581</strain>
    </source>
</reference>
<reference evidence="2" key="1">
    <citation type="submission" date="2022-10" db="EMBL/GenBank/DDBJ databases">
        <authorList>
            <person name="Turner M.S."/>
            <person name="Huang W."/>
        </authorList>
    </citation>
    <scope>NUCLEOTIDE SEQUENCE</scope>
    <source>
        <strain evidence="2">581</strain>
    </source>
</reference>
<name>A0A9X4NBK6_9LACT</name>